<feature type="transmembrane region" description="Helical" evidence="8">
    <location>
        <begin position="48"/>
        <end position="73"/>
    </location>
</feature>
<keyword evidence="5" id="KW-0408">Iron</keyword>
<keyword evidence="2" id="KW-0004">4Fe-4S</keyword>
<dbReference type="Pfam" id="PF11614">
    <property type="entry name" value="FixG_C"/>
    <property type="match status" value="1"/>
</dbReference>
<accession>A0A6S6T7D3</accession>
<feature type="compositionally biased region" description="Basic and acidic residues" evidence="7">
    <location>
        <begin position="19"/>
        <end position="34"/>
    </location>
</feature>
<dbReference type="InterPro" id="IPR051684">
    <property type="entry name" value="Electron_Trans/Redox"/>
</dbReference>
<dbReference type="InterPro" id="IPR017896">
    <property type="entry name" value="4Fe4S_Fe-S-bd"/>
</dbReference>
<evidence type="ECO:0000256" key="6">
    <source>
        <dbReference type="ARBA" id="ARBA00023014"/>
    </source>
</evidence>
<feature type="domain" description="4Fe-4S ferredoxin-type" evidence="9">
    <location>
        <begin position="273"/>
        <end position="301"/>
    </location>
</feature>
<evidence type="ECO:0000256" key="3">
    <source>
        <dbReference type="ARBA" id="ARBA00022723"/>
    </source>
</evidence>
<evidence type="ECO:0000256" key="2">
    <source>
        <dbReference type="ARBA" id="ARBA00022485"/>
    </source>
</evidence>
<dbReference type="Gene3D" id="3.30.70.20">
    <property type="match status" value="1"/>
</dbReference>
<keyword evidence="3" id="KW-0479">Metal-binding</keyword>
<dbReference type="PANTHER" id="PTHR30176">
    <property type="entry name" value="FERREDOXIN-TYPE PROTEIN NAPH"/>
    <property type="match status" value="1"/>
</dbReference>
<dbReference type="Pfam" id="PF12801">
    <property type="entry name" value="Fer4_5"/>
    <property type="match status" value="1"/>
</dbReference>
<keyword evidence="8" id="KW-1133">Transmembrane helix</keyword>
<evidence type="ECO:0000256" key="7">
    <source>
        <dbReference type="SAM" id="MobiDB-lite"/>
    </source>
</evidence>
<name>A0A6S6T7D3_9BACT</name>
<dbReference type="InterPro" id="IPR014116">
    <property type="entry name" value="Cyt_c_oxidase_cbb3_FixG"/>
</dbReference>
<dbReference type="PROSITE" id="PS00198">
    <property type="entry name" value="4FE4S_FER_1"/>
    <property type="match status" value="1"/>
</dbReference>
<feature type="transmembrane region" description="Helical" evidence="8">
    <location>
        <begin position="351"/>
        <end position="369"/>
    </location>
</feature>
<evidence type="ECO:0000259" key="9">
    <source>
        <dbReference type="PROSITE" id="PS51379"/>
    </source>
</evidence>
<gene>
    <name evidence="10" type="ORF">HELGO_WM41397</name>
</gene>
<dbReference type="PROSITE" id="PS51379">
    <property type="entry name" value="4FE4S_FER_2"/>
    <property type="match status" value="1"/>
</dbReference>
<proteinExistence type="predicted"/>
<feature type="transmembrane region" description="Helical" evidence="8">
    <location>
        <begin position="166"/>
        <end position="185"/>
    </location>
</feature>
<keyword evidence="6" id="KW-0411">Iron-sulfur</keyword>
<keyword evidence="8" id="KW-0472">Membrane</keyword>
<reference evidence="10" key="1">
    <citation type="submission" date="2020-01" db="EMBL/GenBank/DDBJ databases">
        <authorList>
            <person name="Meier V. D."/>
            <person name="Meier V D."/>
        </authorList>
    </citation>
    <scope>NUCLEOTIDE SEQUENCE</scope>
    <source>
        <strain evidence="10">HLG_WM_MAG_03</strain>
    </source>
</reference>
<feature type="transmembrane region" description="Helical" evidence="8">
    <location>
        <begin position="205"/>
        <end position="224"/>
    </location>
</feature>
<organism evidence="10">
    <name type="scientific">uncultured Sulfurovum sp</name>
    <dbReference type="NCBI Taxonomy" id="269237"/>
    <lineage>
        <taxon>Bacteria</taxon>
        <taxon>Pseudomonadati</taxon>
        <taxon>Campylobacterota</taxon>
        <taxon>Epsilonproteobacteria</taxon>
        <taxon>Campylobacterales</taxon>
        <taxon>Sulfurovaceae</taxon>
        <taxon>Sulfurovum</taxon>
        <taxon>environmental samples</taxon>
    </lineage>
</organism>
<evidence type="ECO:0000256" key="4">
    <source>
        <dbReference type="ARBA" id="ARBA00022982"/>
    </source>
</evidence>
<dbReference type="GO" id="GO:0005886">
    <property type="term" value="C:plasma membrane"/>
    <property type="evidence" value="ECO:0007669"/>
    <property type="project" value="TreeGrafter"/>
</dbReference>
<keyword evidence="1" id="KW-0813">Transport</keyword>
<evidence type="ECO:0000313" key="10">
    <source>
        <dbReference type="EMBL" id="CAA6812335.1"/>
    </source>
</evidence>
<sequence length="492" mass="56498">MEIENLQSEKLEQTNPQNEKQENPQKEKPKKEKPKKLELKLPFRIKRYYVYALITIFALSLPFITIGGNHIFLLSFDKKQLHLMGTLFDMQELYMMPFVLMLLFIGIFAATSVGGRVFCGWACPQTIFRVIYRDLIETKLLGMRKKISNKQKEPDYTTKENAAKRLVAITIWTMLAFIAAANFTWFFVPPEDFFNYIMSPAEHPVLMGMILGIVAFLVYDVIFLKEDWCAYICPYSRIQSVLYDENTLQAIYNPVRGGQIYDDKKEKLVFKQKDLAEEENECTTCEKCVTVCPTHIDIRKGLQLECINCLECVDACTTVMGKLGKESLVQWSSNATAYEGKETKILRPVSYMYAGALALIVAMLIIMGGEKEYMILDINKGNRLYKIENKTVSNDYLMFFKNTEPNTHTYKLEVVGQYAGKIEIKRFKQATVKPGNGTKEVLILSTKEDLSNNSSQDSVLKVQLNAYSTTEPDRVKLLKELSFIYPNTEKVK</sequence>
<dbReference type="Pfam" id="PF13746">
    <property type="entry name" value="Fer4_18"/>
    <property type="match status" value="1"/>
</dbReference>
<dbReference type="NCBIfam" id="TIGR02745">
    <property type="entry name" value="ccoG_rdxA_fixG"/>
    <property type="match status" value="1"/>
</dbReference>
<dbReference type="GO" id="GO:0051539">
    <property type="term" value="F:4 iron, 4 sulfur cluster binding"/>
    <property type="evidence" value="ECO:0007669"/>
    <property type="project" value="UniProtKB-KW"/>
</dbReference>
<dbReference type="PANTHER" id="PTHR30176:SF3">
    <property type="entry name" value="FERREDOXIN-TYPE PROTEIN NAPH"/>
    <property type="match status" value="1"/>
</dbReference>
<dbReference type="InterPro" id="IPR032879">
    <property type="entry name" value="FixG_C"/>
</dbReference>
<keyword evidence="4" id="KW-0249">Electron transport</keyword>
<protein>
    <submittedName>
        <fullName evidence="10">Type cbb3 cytochrome oxidase biogenesis protein CcoG, involved in Cu oxidation</fullName>
    </submittedName>
</protein>
<feature type="transmembrane region" description="Helical" evidence="8">
    <location>
        <begin position="93"/>
        <end position="119"/>
    </location>
</feature>
<dbReference type="GO" id="GO:0046872">
    <property type="term" value="F:metal ion binding"/>
    <property type="evidence" value="ECO:0007669"/>
    <property type="project" value="UniProtKB-KW"/>
</dbReference>
<dbReference type="SUPFAM" id="SSF54862">
    <property type="entry name" value="4Fe-4S ferredoxins"/>
    <property type="match status" value="1"/>
</dbReference>
<evidence type="ECO:0000256" key="1">
    <source>
        <dbReference type="ARBA" id="ARBA00022448"/>
    </source>
</evidence>
<dbReference type="InterPro" id="IPR017900">
    <property type="entry name" value="4Fe4S_Fe_S_CS"/>
</dbReference>
<evidence type="ECO:0000256" key="8">
    <source>
        <dbReference type="SAM" id="Phobius"/>
    </source>
</evidence>
<dbReference type="AlphaFoldDB" id="A0A6S6T7D3"/>
<feature type="region of interest" description="Disordered" evidence="7">
    <location>
        <begin position="1"/>
        <end position="34"/>
    </location>
</feature>
<dbReference type="EMBL" id="CACVAR010000215">
    <property type="protein sequence ID" value="CAA6812335.1"/>
    <property type="molecule type" value="Genomic_DNA"/>
</dbReference>
<keyword evidence="8" id="KW-0812">Transmembrane</keyword>
<evidence type="ECO:0000256" key="5">
    <source>
        <dbReference type="ARBA" id="ARBA00023004"/>
    </source>
</evidence>